<gene>
    <name evidence="2" type="ORF">ACFO4O_06990</name>
</gene>
<feature type="domain" description="YchJ-like middle NTF2-like" evidence="1">
    <location>
        <begin position="52"/>
        <end position="146"/>
    </location>
</feature>
<sequence>MNKSISLDSTTDKANHNINQNSRSTLPCPCKSQASFERCCQPLLKGEKPTGSAEALMRSRYSAYCIGDYAYIAHTYSERARIEQNITAEALRESAGTTIWLHLSIVEASQDTVEFKAFSKEKATVYCMHERSYFVKENEQWRYDSGDMLGDSGRLKIKRNDACICENGKKFKHCCERR</sequence>
<dbReference type="InterPro" id="IPR032710">
    <property type="entry name" value="NTF2-like_dom_sf"/>
</dbReference>
<keyword evidence="3" id="KW-1185">Reference proteome</keyword>
<dbReference type="Pfam" id="PF17775">
    <property type="entry name" value="YchJ_M-like"/>
    <property type="match status" value="1"/>
</dbReference>
<evidence type="ECO:0000313" key="2">
    <source>
        <dbReference type="EMBL" id="MFC4699893.1"/>
    </source>
</evidence>
<dbReference type="PANTHER" id="PTHR33747:SF1">
    <property type="entry name" value="ADENYLATE CYCLASE-ASSOCIATED CAP C-TERMINAL DOMAIN-CONTAINING PROTEIN"/>
    <property type="match status" value="1"/>
</dbReference>
<dbReference type="PANTHER" id="PTHR33747">
    <property type="entry name" value="UPF0225 PROTEIN SCO1677"/>
    <property type="match status" value="1"/>
</dbReference>
<dbReference type="SUPFAM" id="SSF103642">
    <property type="entry name" value="Sec-C motif"/>
    <property type="match status" value="1"/>
</dbReference>
<dbReference type="Gene3D" id="3.10.450.50">
    <property type="match status" value="1"/>
</dbReference>
<reference evidence="3" key="1">
    <citation type="journal article" date="2019" name="Int. J. Syst. Evol. Microbiol.">
        <title>The Global Catalogue of Microorganisms (GCM) 10K type strain sequencing project: providing services to taxonomists for standard genome sequencing and annotation.</title>
        <authorList>
            <consortium name="The Broad Institute Genomics Platform"/>
            <consortium name="The Broad Institute Genome Sequencing Center for Infectious Disease"/>
            <person name="Wu L."/>
            <person name="Ma J."/>
        </authorList>
    </citation>
    <scope>NUCLEOTIDE SEQUENCE [LARGE SCALE GENOMIC DNA]</scope>
    <source>
        <strain evidence="3">KACC 12507</strain>
    </source>
</reference>
<comment type="caution">
    <text evidence="2">The sequence shown here is derived from an EMBL/GenBank/DDBJ whole genome shotgun (WGS) entry which is preliminary data.</text>
</comment>
<dbReference type="InterPro" id="IPR048469">
    <property type="entry name" value="YchJ-like_M"/>
</dbReference>
<accession>A0ABV9LW62</accession>
<protein>
    <submittedName>
        <fullName evidence="2">YchJ family protein</fullName>
    </submittedName>
</protein>
<dbReference type="Pfam" id="PF02810">
    <property type="entry name" value="SEC-C"/>
    <property type="match status" value="1"/>
</dbReference>
<evidence type="ECO:0000259" key="1">
    <source>
        <dbReference type="Pfam" id="PF17775"/>
    </source>
</evidence>
<dbReference type="Proteomes" id="UP001595897">
    <property type="component" value="Unassembled WGS sequence"/>
</dbReference>
<dbReference type="RefSeq" id="WP_382406844.1">
    <property type="nucleotide sequence ID" value="NZ_JBHSGU010000002.1"/>
</dbReference>
<dbReference type="SUPFAM" id="SSF54427">
    <property type="entry name" value="NTF2-like"/>
    <property type="match status" value="1"/>
</dbReference>
<evidence type="ECO:0000313" key="3">
    <source>
        <dbReference type="Proteomes" id="UP001595897"/>
    </source>
</evidence>
<dbReference type="EMBL" id="JBHSGU010000002">
    <property type="protein sequence ID" value="MFC4699893.1"/>
    <property type="molecule type" value="Genomic_DNA"/>
</dbReference>
<organism evidence="2 3">
    <name type="scientific">Glaciecola siphonariae</name>
    <dbReference type="NCBI Taxonomy" id="521012"/>
    <lineage>
        <taxon>Bacteria</taxon>
        <taxon>Pseudomonadati</taxon>
        <taxon>Pseudomonadota</taxon>
        <taxon>Gammaproteobacteria</taxon>
        <taxon>Alteromonadales</taxon>
        <taxon>Alteromonadaceae</taxon>
        <taxon>Glaciecola</taxon>
    </lineage>
</organism>
<dbReference type="InterPro" id="IPR004027">
    <property type="entry name" value="SEC_C_motif"/>
</dbReference>
<name>A0ABV9LW62_9ALTE</name>
<proteinExistence type="predicted"/>